<dbReference type="Proteomes" id="UP000279972">
    <property type="component" value="Chromosome"/>
</dbReference>
<dbReference type="GO" id="GO:0016887">
    <property type="term" value="F:ATP hydrolysis activity"/>
    <property type="evidence" value="ECO:0007669"/>
    <property type="project" value="InterPro"/>
</dbReference>
<dbReference type="GO" id="GO:0005524">
    <property type="term" value="F:ATP binding"/>
    <property type="evidence" value="ECO:0007669"/>
    <property type="project" value="InterPro"/>
</dbReference>
<evidence type="ECO:0000313" key="4">
    <source>
        <dbReference type="Proteomes" id="UP000236262"/>
    </source>
</evidence>
<protein>
    <recommendedName>
        <fullName evidence="1">ATPase dynein-related AAA domain-containing protein</fullName>
    </recommendedName>
</protein>
<evidence type="ECO:0000313" key="2">
    <source>
        <dbReference type="EMBL" id="AZA82225.1"/>
    </source>
</evidence>
<evidence type="ECO:0000313" key="5">
    <source>
        <dbReference type="Proteomes" id="UP000279972"/>
    </source>
</evidence>
<reference evidence="3 4" key="1">
    <citation type="submission" date="2018-01" db="EMBL/GenBank/DDBJ databases">
        <title>Draft genome sequences of Chryseobacterium lactis NCTC11390, Chryseobacterium oncorhynchi 701B-08, and Chryseobacterium viscerum 687B-08.</title>
        <authorList>
            <person name="Jeong J.-J."/>
            <person name="Lee Y.J."/>
            <person name="Park B."/>
            <person name="Choi I.-G."/>
            <person name="Kim K.D."/>
        </authorList>
    </citation>
    <scope>NUCLEOTIDE SEQUENCE [LARGE SCALE GENOMIC DNA]</scope>
    <source>
        <strain evidence="3 4">NCTC11390</strain>
    </source>
</reference>
<sequence>MRQGEQKKEMANFLAAEKTTRDIYSNEENRYVIRFSSIQRKNNNYWFTINSDNIDSYKEHEVTAFILFGPKGYFNIPSSIINDLINGFHGVPKDGKYHFHITLDNKTLKSTESNSFDISQYFSELPPILKIYYDMYIIKDPMAIHYYSFKTTVTSIDRASPGEDEFEFGGIYQHEAITNTGDIVFFNQHGDNPEWAFGLSAICIITHGPYAKGYDTNNPRYFKIKLKPLLILPKVLSRHEFIGYFNSYSIPFIGPMIKNEQNQANSSITIEQARNLIGILLDIFPELEDEITTIFGNKFHITNLRAIEGGFMKLNTISNIEVNPNSISEDFPKNLILYGAPGTGKSYEMNKRANELFPNELLYKRVTFHSSYSYRNFVGSYKPKPLYKETGVTIFNSDRVTINEHKVEPVIEYTFEPGPFLILYERAVKNPDHNFLLLIEELNRANTTAVFGELFQLLDRNDNGESEYPITLETSIYDYLRGRNIAETEIKIPSNLYIWATMNNADQGVLPLDTAFKRRWSFEHLGINKSEIHINDVNINMPFLEGKPELKWNTFRRIINQKLLELGIHEDKLVGPFFLNKREITNQKSVKNKLLLYLKEDVLRYKTGIFKSSLKTFSEIAEEYDKGNNVFDETLAFE</sequence>
<dbReference type="Pfam" id="PF07728">
    <property type="entry name" value="AAA_5"/>
    <property type="match status" value="1"/>
</dbReference>
<dbReference type="Gene3D" id="3.40.50.300">
    <property type="entry name" value="P-loop containing nucleotide triphosphate hydrolases"/>
    <property type="match status" value="1"/>
</dbReference>
<dbReference type="EMBL" id="CP033924">
    <property type="protein sequence ID" value="AZA82225.1"/>
    <property type="molecule type" value="Genomic_DNA"/>
</dbReference>
<dbReference type="SUPFAM" id="SSF52540">
    <property type="entry name" value="P-loop containing nucleoside triphosphate hydrolases"/>
    <property type="match status" value="1"/>
</dbReference>
<proteinExistence type="predicted"/>
<dbReference type="RefSeq" id="WP_103291366.1">
    <property type="nucleotide sequence ID" value="NZ_CP033924.1"/>
</dbReference>
<dbReference type="InterPro" id="IPR027417">
    <property type="entry name" value="P-loop_NTPase"/>
</dbReference>
<dbReference type="PANTHER" id="PTHR37291:SF1">
    <property type="entry name" value="TYPE IV METHYL-DIRECTED RESTRICTION ENZYME ECOKMCRB SUBUNIT"/>
    <property type="match status" value="1"/>
</dbReference>
<dbReference type="InterPro" id="IPR052934">
    <property type="entry name" value="Methyl-DNA_Rec/Restrict_Enz"/>
</dbReference>
<keyword evidence="5" id="KW-1185">Reference proteome</keyword>
<evidence type="ECO:0000259" key="1">
    <source>
        <dbReference type="Pfam" id="PF07728"/>
    </source>
</evidence>
<accession>A0A3G6RL83</accession>
<evidence type="ECO:0000313" key="3">
    <source>
        <dbReference type="EMBL" id="PNW14100.1"/>
    </source>
</evidence>
<dbReference type="EMBL" id="PPEH01000003">
    <property type="protein sequence ID" value="PNW14100.1"/>
    <property type="molecule type" value="Genomic_DNA"/>
</dbReference>
<dbReference type="AlphaFoldDB" id="A0A3G6RL83"/>
<dbReference type="InterPro" id="IPR011704">
    <property type="entry name" value="ATPase_dyneun-rel_AAA"/>
</dbReference>
<feature type="domain" description="ATPase dynein-related AAA" evidence="1">
    <location>
        <begin position="334"/>
        <end position="519"/>
    </location>
</feature>
<reference evidence="2 5" key="2">
    <citation type="submission" date="2018-11" db="EMBL/GenBank/DDBJ databases">
        <title>Proposal to divide the Flavobacteriaceae and reorganize its genera based on Amino Acid Identity values calculated from whole genome sequences.</title>
        <authorList>
            <person name="Nicholson A.C."/>
            <person name="Gulvik C.A."/>
            <person name="Whitney A.M."/>
            <person name="Humrighouse B.W."/>
            <person name="Bell M."/>
            <person name="Holmes B."/>
            <person name="Steigerwalt A.G."/>
            <person name="Villarma A."/>
            <person name="Sheth M."/>
            <person name="Batra D."/>
            <person name="Pryor J."/>
            <person name="Bernardet J.-F."/>
            <person name="Hugo C."/>
            <person name="Kampfer P."/>
            <person name="Newman J."/>
            <person name="McQuiston J.R."/>
        </authorList>
    </citation>
    <scope>NUCLEOTIDE SEQUENCE [LARGE SCALE GENOMIC DNA]</scope>
    <source>
        <strain evidence="2 5">KC_1864</strain>
    </source>
</reference>
<dbReference type="Proteomes" id="UP000236262">
    <property type="component" value="Unassembled WGS sequence"/>
</dbReference>
<dbReference type="PANTHER" id="PTHR37291">
    <property type="entry name" value="5-METHYLCYTOSINE-SPECIFIC RESTRICTION ENZYME B"/>
    <property type="match status" value="1"/>
</dbReference>
<name>A0A3G6RL83_CHRLC</name>
<organism evidence="3 4">
    <name type="scientific">Chryseobacterium lactis</name>
    <dbReference type="NCBI Taxonomy" id="1241981"/>
    <lineage>
        <taxon>Bacteria</taxon>
        <taxon>Pseudomonadati</taxon>
        <taxon>Bacteroidota</taxon>
        <taxon>Flavobacteriia</taxon>
        <taxon>Flavobacteriales</taxon>
        <taxon>Weeksellaceae</taxon>
        <taxon>Chryseobacterium group</taxon>
        <taxon>Chryseobacterium</taxon>
    </lineage>
</organism>
<gene>
    <name evidence="3" type="ORF">C1637_09660</name>
    <name evidence="2" type="ORF">EG342_10045</name>
</gene>
<dbReference type="OrthoDB" id="9781481at2"/>
<dbReference type="KEGG" id="clac:EG342_10045"/>